<dbReference type="PIRSF" id="PIRSF000126">
    <property type="entry name" value="11-beta-HSD1"/>
    <property type="match status" value="1"/>
</dbReference>
<organism evidence="5 6">
    <name type="scientific">Salinivirga cyanobacteriivorans</name>
    <dbReference type="NCBI Taxonomy" id="1307839"/>
    <lineage>
        <taxon>Bacteria</taxon>
        <taxon>Pseudomonadati</taxon>
        <taxon>Bacteroidota</taxon>
        <taxon>Bacteroidia</taxon>
        <taxon>Bacteroidales</taxon>
        <taxon>Salinivirgaceae</taxon>
        <taxon>Salinivirga</taxon>
    </lineage>
</organism>
<comment type="similarity">
    <text evidence="1 3">Belongs to the short-chain dehydrogenases/reductases (SDR) family.</text>
</comment>
<dbReference type="STRING" id="1307839.L21SP5_00332"/>
<dbReference type="Gene3D" id="3.40.50.720">
    <property type="entry name" value="NAD(P)-binding Rossmann-like Domain"/>
    <property type="match status" value="1"/>
</dbReference>
<proteinExistence type="inferred from homology"/>
<dbReference type="PANTHER" id="PTHR44196:SF1">
    <property type="entry name" value="DEHYDROGENASE_REDUCTASE SDR FAMILY MEMBER 7B"/>
    <property type="match status" value="1"/>
</dbReference>
<dbReference type="AlphaFoldDB" id="A0A0S2HVE1"/>
<reference evidence="5 6" key="1">
    <citation type="submission" date="2015-11" db="EMBL/GenBank/DDBJ databases">
        <title>Description and complete genome sequence of a novel strain predominating in hypersaline microbial mats and representing a new family of the Bacteriodetes phylum.</title>
        <authorList>
            <person name="Spring S."/>
            <person name="Bunk B."/>
            <person name="Sproer C."/>
            <person name="Klenk H.-P."/>
        </authorList>
    </citation>
    <scope>NUCLEOTIDE SEQUENCE [LARGE SCALE GENOMIC DNA]</scope>
    <source>
        <strain evidence="5 6">L21-Spi-D4</strain>
    </source>
</reference>
<feature type="region of interest" description="Disordered" evidence="4">
    <location>
        <begin position="195"/>
        <end position="215"/>
    </location>
</feature>
<dbReference type="PRINTS" id="PR00081">
    <property type="entry name" value="GDHRDH"/>
</dbReference>
<protein>
    <submittedName>
        <fullName evidence="5">Oxidoreductase SadH</fullName>
        <ecNumber evidence="5">1.-.-.-</ecNumber>
    </submittedName>
</protein>
<name>A0A0S2HVE1_9BACT</name>
<keyword evidence="6" id="KW-1185">Reference proteome</keyword>
<sequence length="273" mass="30028">MSIKNSVCIITGASSGIGRSLAFEMARRGAKLSLAARSADKLNELKNALQTQYQAEILVVPTDVSNETQCENLINKTLEAFERIDILINNAGISMRALFVDVQLKVLRQLMDVNFWGTVYCTKYALPSIIKTRGSIVGVTSIAGFHGLPARSGYSASKFAIHGFLETIRIENLKNGVHVLIAAPGFTSSNVRKSALTADGTPQGESPRNEARMMTSEQVARKIANGIRFRRRNIILSLKGKISVLFQRVLPIMLDRLFYNAMAKEPDSPIKNK</sequence>
<evidence type="ECO:0000313" key="6">
    <source>
        <dbReference type="Proteomes" id="UP000064893"/>
    </source>
</evidence>
<dbReference type="PANTHER" id="PTHR44196">
    <property type="entry name" value="DEHYDROGENASE/REDUCTASE SDR FAMILY MEMBER 7B"/>
    <property type="match status" value="1"/>
</dbReference>
<gene>
    <name evidence="5" type="primary">sadH</name>
    <name evidence="5" type="ORF">L21SP5_00332</name>
</gene>
<dbReference type="NCBIfam" id="NF004825">
    <property type="entry name" value="PRK06181.1"/>
    <property type="match status" value="1"/>
</dbReference>
<dbReference type="PROSITE" id="PS00061">
    <property type="entry name" value="ADH_SHORT"/>
    <property type="match status" value="1"/>
</dbReference>
<dbReference type="EMBL" id="CP013118">
    <property type="protein sequence ID" value="ALO14011.1"/>
    <property type="molecule type" value="Genomic_DNA"/>
</dbReference>
<dbReference type="GO" id="GO:0016020">
    <property type="term" value="C:membrane"/>
    <property type="evidence" value="ECO:0007669"/>
    <property type="project" value="TreeGrafter"/>
</dbReference>
<dbReference type="EC" id="1.-.-.-" evidence="5"/>
<dbReference type="RefSeq" id="WP_057951602.1">
    <property type="nucleotide sequence ID" value="NZ_CP013118.1"/>
</dbReference>
<evidence type="ECO:0000256" key="4">
    <source>
        <dbReference type="SAM" id="MobiDB-lite"/>
    </source>
</evidence>
<keyword evidence="2 5" id="KW-0560">Oxidoreductase</keyword>
<dbReference type="Pfam" id="PF00106">
    <property type="entry name" value="adh_short"/>
    <property type="match status" value="1"/>
</dbReference>
<evidence type="ECO:0000313" key="5">
    <source>
        <dbReference type="EMBL" id="ALO14011.1"/>
    </source>
</evidence>
<dbReference type="SUPFAM" id="SSF51735">
    <property type="entry name" value="NAD(P)-binding Rossmann-fold domains"/>
    <property type="match status" value="1"/>
</dbReference>
<dbReference type="KEGG" id="blq:L21SP5_00332"/>
<evidence type="ECO:0000256" key="1">
    <source>
        <dbReference type="ARBA" id="ARBA00006484"/>
    </source>
</evidence>
<evidence type="ECO:0000256" key="2">
    <source>
        <dbReference type="ARBA" id="ARBA00023002"/>
    </source>
</evidence>
<dbReference type="GO" id="GO:0016491">
    <property type="term" value="F:oxidoreductase activity"/>
    <property type="evidence" value="ECO:0007669"/>
    <property type="project" value="UniProtKB-KW"/>
</dbReference>
<evidence type="ECO:0000256" key="3">
    <source>
        <dbReference type="RuleBase" id="RU000363"/>
    </source>
</evidence>
<dbReference type="PRINTS" id="PR00080">
    <property type="entry name" value="SDRFAMILY"/>
</dbReference>
<dbReference type="InterPro" id="IPR036291">
    <property type="entry name" value="NAD(P)-bd_dom_sf"/>
</dbReference>
<dbReference type="InterPro" id="IPR002347">
    <property type="entry name" value="SDR_fam"/>
</dbReference>
<dbReference type="Proteomes" id="UP000064893">
    <property type="component" value="Chromosome"/>
</dbReference>
<accession>A0A0S2HVE1</accession>
<dbReference type="InterPro" id="IPR020904">
    <property type="entry name" value="Sc_DH/Rdtase_CS"/>
</dbReference>